<comment type="caution">
    <text evidence="2">The sequence shown here is derived from an EMBL/GenBank/DDBJ whole genome shotgun (WGS) entry which is preliminary data.</text>
</comment>
<dbReference type="Proteomes" id="UP000785679">
    <property type="component" value="Unassembled WGS sequence"/>
</dbReference>
<name>A0A8J8NEW6_HALGN</name>
<sequence length="120" mass="14723">MWSTFSIVVLLYFNFVIFYNLQFYYHLIMVLITINFWFCIFRFKQNQKQYFIIQIAIEFSLQFQKLSIFLMDIKDSNIQFTHLQLPLFQLVYYCCNTQMQDNTQYLKNTGKIFQLLDANI</sequence>
<dbReference type="EMBL" id="RRYP01018636">
    <property type="protein sequence ID" value="TNV73543.1"/>
    <property type="molecule type" value="Genomic_DNA"/>
</dbReference>
<protein>
    <recommendedName>
        <fullName evidence="4">Transmembrane protein</fullName>
    </recommendedName>
</protein>
<evidence type="ECO:0000313" key="2">
    <source>
        <dbReference type="EMBL" id="TNV73543.1"/>
    </source>
</evidence>
<evidence type="ECO:0000256" key="1">
    <source>
        <dbReference type="SAM" id="Phobius"/>
    </source>
</evidence>
<proteinExistence type="predicted"/>
<dbReference type="AlphaFoldDB" id="A0A8J8NEW6"/>
<feature type="transmembrane region" description="Helical" evidence="1">
    <location>
        <begin position="23"/>
        <end position="43"/>
    </location>
</feature>
<keyword evidence="1" id="KW-0812">Transmembrane</keyword>
<accession>A0A8J8NEW6</accession>
<keyword evidence="3" id="KW-1185">Reference proteome</keyword>
<keyword evidence="1" id="KW-0472">Membrane</keyword>
<evidence type="ECO:0008006" key="4">
    <source>
        <dbReference type="Google" id="ProtNLM"/>
    </source>
</evidence>
<evidence type="ECO:0000313" key="3">
    <source>
        <dbReference type="Proteomes" id="UP000785679"/>
    </source>
</evidence>
<gene>
    <name evidence="2" type="ORF">FGO68_gene16936</name>
</gene>
<reference evidence="2" key="1">
    <citation type="submission" date="2019-06" db="EMBL/GenBank/DDBJ databases">
        <authorList>
            <person name="Zheng W."/>
        </authorList>
    </citation>
    <scope>NUCLEOTIDE SEQUENCE</scope>
    <source>
        <strain evidence="2">QDHG01</strain>
    </source>
</reference>
<keyword evidence="1" id="KW-1133">Transmembrane helix</keyword>
<organism evidence="2 3">
    <name type="scientific">Halteria grandinella</name>
    <dbReference type="NCBI Taxonomy" id="5974"/>
    <lineage>
        <taxon>Eukaryota</taxon>
        <taxon>Sar</taxon>
        <taxon>Alveolata</taxon>
        <taxon>Ciliophora</taxon>
        <taxon>Intramacronucleata</taxon>
        <taxon>Spirotrichea</taxon>
        <taxon>Stichotrichia</taxon>
        <taxon>Sporadotrichida</taxon>
        <taxon>Halteriidae</taxon>
        <taxon>Halteria</taxon>
    </lineage>
</organism>